<dbReference type="Pfam" id="PF02646">
    <property type="entry name" value="RmuC"/>
    <property type="match status" value="1"/>
</dbReference>
<evidence type="ECO:0000256" key="3">
    <source>
        <dbReference type="ARBA" id="ARBA00023054"/>
    </source>
</evidence>
<reference evidence="8 9" key="3">
    <citation type="submission" date="2017-03" db="EMBL/GenBank/DDBJ databases">
        <authorList>
            <person name="Regsiter A."/>
            <person name="William W."/>
        </authorList>
    </citation>
    <scope>NUCLEOTIDE SEQUENCE [LARGE SCALE GENOMIC DNA]</scope>
    <source>
        <strain evidence="8">PRJEB5721</strain>
    </source>
</reference>
<dbReference type="EMBL" id="LT841305">
    <property type="protein sequence ID" value="SMH66061.1"/>
    <property type="molecule type" value="Genomic_DNA"/>
</dbReference>
<keyword evidence="6" id="KW-0812">Transmembrane</keyword>
<evidence type="ECO:0000256" key="2">
    <source>
        <dbReference type="ARBA" id="ARBA00009840"/>
    </source>
</evidence>
<keyword evidence="9" id="KW-1185">Reference proteome</keyword>
<dbReference type="AlphaFoldDB" id="A0A060UYU8"/>
<dbReference type="PANTHER" id="PTHR30563:SF0">
    <property type="entry name" value="DNA RECOMBINATION PROTEIN RMUC"/>
    <property type="match status" value="1"/>
</dbReference>
<name>A0A060UYU8_9PROT</name>
<proteinExistence type="inferred from homology"/>
<comment type="similarity">
    <text evidence="2">Belongs to the RmuC family.</text>
</comment>
<evidence type="ECO:0000313" key="9">
    <source>
        <dbReference type="Proteomes" id="UP000193925"/>
    </source>
</evidence>
<feature type="coiled-coil region" evidence="5">
    <location>
        <begin position="42"/>
        <end position="69"/>
    </location>
</feature>
<evidence type="ECO:0000256" key="4">
    <source>
        <dbReference type="ARBA" id="ARBA00023172"/>
    </source>
</evidence>
<evidence type="ECO:0000256" key="1">
    <source>
        <dbReference type="ARBA" id="ARBA00003416"/>
    </source>
</evidence>
<keyword evidence="6" id="KW-0472">Membrane</keyword>
<accession>A0A060UYU8</accession>
<dbReference type="InterPro" id="IPR003798">
    <property type="entry name" value="DNA_recombination_RmuC"/>
</dbReference>
<evidence type="ECO:0000313" key="8">
    <source>
        <dbReference type="EMBL" id="SMH66061.1"/>
    </source>
</evidence>
<reference evidence="7" key="2">
    <citation type="submission" date="2014-07" db="EMBL/GenBank/DDBJ databases">
        <title>Initial genome analysis of the psychrotolerant acidophile Acidithiobacillus ferrivorans CF27: insights into iron and sulfur oxidation pathways and into biofilm formation.</title>
        <authorList>
            <person name="Talla E."/>
            <person name="Hedrich S."/>
            <person name="Mangenot S."/>
            <person name="Ji B."/>
            <person name="Johnson D.B."/>
            <person name="Barbe V."/>
            <person name="Bonnefoy V."/>
        </authorList>
    </citation>
    <scope>NUCLEOTIDE SEQUENCE [LARGE SCALE GENOMIC DNA]</scope>
    <source>
        <strain evidence="7">CF27</strain>
    </source>
</reference>
<dbReference type="GO" id="GO:0006310">
    <property type="term" value="P:DNA recombination"/>
    <property type="evidence" value="ECO:0007669"/>
    <property type="project" value="UniProtKB-KW"/>
</dbReference>
<organism evidence="7">
    <name type="scientific">Acidithiobacillus ferrivorans</name>
    <dbReference type="NCBI Taxonomy" id="160808"/>
    <lineage>
        <taxon>Bacteria</taxon>
        <taxon>Pseudomonadati</taxon>
        <taxon>Pseudomonadota</taxon>
        <taxon>Acidithiobacillia</taxon>
        <taxon>Acidithiobacillales</taxon>
        <taxon>Acidithiobacillaceae</taxon>
        <taxon>Acidithiobacillus</taxon>
    </lineage>
</organism>
<dbReference type="RefSeq" id="WP_035194777.1">
    <property type="nucleotide sequence ID" value="NZ_CCCS020000052.1"/>
</dbReference>
<evidence type="ECO:0000256" key="5">
    <source>
        <dbReference type="SAM" id="Coils"/>
    </source>
</evidence>
<evidence type="ECO:0000256" key="6">
    <source>
        <dbReference type="SAM" id="Phobius"/>
    </source>
</evidence>
<dbReference type="EMBL" id="CCCS020000052">
    <property type="protein sequence ID" value="CDQ11654.1"/>
    <property type="molecule type" value="Genomic_DNA"/>
</dbReference>
<comment type="function">
    <text evidence="1">Involved in DNA recombination.</text>
</comment>
<gene>
    <name evidence="8" type="ORF">AFERRI_20850</name>
    <name evidence="7" type="ORF">AFERRI_560203</name>
</gene>
<keyword evidence="4" id="KW-0233">DNA recombination</keyword>
<keyword evidence="3 5" id="KW-0175">Coiled coil</keyword>
<protein>
    <submittedName>
        <fullName evidence="7">RmuC-domain protein</fullName>
    </submittedName>
</protein>
<dbReference type="Proteomes" id="UP000193925">
    <property type="component" value="Chromosome AFERRI"/>
</dbReference>
<sequence length="512" mass="57604">MIWENLLYLIVGVMLGLFVAGLIARSMIQRQHDISEALREGKQASAAQMDSLQREISALRQQAQEQQEILRHESEHRAGAEAESRRIPALENALVAERNHAACLQTELAALQGQLAELGERLEQERLRGNEKLALLEDARQRLGDAFQSLSAEALRRNNQSFLELARENLERFQENAKTDWEGRQKAVGQLVEPIRESLEKVGTRIDAMEKTRVDAYSALNEQIRGLVQDHLPRLHQETAALVKALRQPAARGRWGEMQLKRVVEMAGMLAYCDFTEQESVTTDNGQQRPDLLVRLPGGKRIVVDAKAPLNAYLEAMETDDEQKRAHFLHKHASELRTHMTQLSKKSYWEQFQPTPEFVVLFVPGEVFFSAALQEDPSLIEYGVEQKVIVASPTTLIALLRAVAYGWRQESLAENARAISDLGKELYDRLSTLAGHWTRVGKGLGQAVEAYNKATGSLEGRVLISARKFRDLKAAPDNKEMPVIEPVELAPRLLQADEIIGAETTDPLPERR</sequence>
<reference evidence="7" key="1">
    <citation type="submission" date="2014-03" db="EMBL/GenBank/DDBJ databases">
        <authorList>
            <person name="Genoscope - CEA"/>
        </authorList>
    </citation>
    <scope>NUCLEOTIDE SEQUENCE [LARGE SCALE GENOMIC DNA]</scope>
    <source>
        <strain evidence="7">CF27</strain>
    </source>
</reference>
<evidence type="ECO:0000313" key="7">
    <source>
        <dbReference type="EMBL" id="CDQ11654.1"/>
    </source>
</evidence>
<feature type="transmembrane region" description="Helical" evidence="6">
    <location>
        <begin position="6"/>
        <end position="24"/>
    </location>
</feature>
<dbReference type="PANTHER" id="PTHR30563">
    <property type="entry name" value="DNA RECOMBINATION PROTEIN RMUC"/>
    <property type="match status" value="1"/>
</dbReference>
<keyword evidence="6" id="KW-1133">Transmembrane helix</keyword>
<feature type="coiled-coil region" evidence="5">
    <location>
        <begin position="101"/>
        <end position="128"/>
    </location>
</feature>